<dbReference type="EMBL" id="JAWDGP010002507">
    <property type="protein sequence ID" value="KAK3782440.1"/>
    <property type="molecule type" value="Genomic_DNA"/>
</dbReference>
<evidence type="ECO:0000313" key="2">
    <source>
        <dbReference type="EMBL" id="KAK3782440.1"/>
    </source>
</evidence>
<accession>A0AAE1A7L4</accession>
<reference evidence="2" key="1">
    <citation type="journal article" date="2023" name="G3 (Bethesda)">
        <title>A reference genome for the long-term kleptoplast-retaining sea slug Elysia crispata morphotype clarki.</title>
        <authorList>
            <person name="Eastman K.E."/>
            <person name="Pendleton A.L."/>
            <person name="Shaikh M.A."/>
            <person name="Suttiyut T."/>
            <person name="Ogas R."/>
            <person name="Tomko P."/>
            <person name="Gavelis G."/>
            <person name="Widhalm J.R."/>
            <person name="Wisecaver J.H."/>
        </authorList>
    </citation>
    <scope>NUCLEOTIDE SEQUENCE</scope>
    <source>
        <strain evidence="2">ECLA1</strain>
    </source>
</reference>
<dbReference type="AlphaFoldDB" id="A0AAE1A7L4"/>
<keyword evidence="1" id="KW-0472">Membrane</keyword>
<proteinExistence type="predicted"/>
<gene>
    <name evidence="2" type="ORF">RRG08_033081</name>
</gene>
<protein>
    <submittedName>
        <fullName evidence="2">Uncharacterized protein</fullName>
    </submittedName>
</protein>
<comment type="caution">
    <text evidence="2">The sequence shown here is derived from an EMBL/GenBank/DDBJ whole genome shotgun (WGS) entry which is preliminary data.</text>
</comment>
<keyword evidence="3" id="KW-1185">Reference proteome</keyword>
<evidence type="ECO:0000313" key="3">
    <source>
        <dbReference type="Proteomes" id="UP001283361"/>
    </source>
</evidence>
<sequence>MNKQLPANQQILPILYALQGVEEDPGLGWCITVLYGLYSALMMVRRKCWSMFCVLHTDEKSLDERVS</sequence>
<dbReference type="Proteomes" id="UP001283361">
    <property type="component" value="Unassembled WGS sequence"/>
</dbReference>
<keyword evidence="1" id="KW-0812">Transmembrane</keyword>
<evidence type="ECO:0000256" key="1">
    <source>
        <dbReference type="SAM" id="Phobius"/>
    </source>
</evidence>
<name>A0AAE1A7L4_9GAST</name>
<organism evidence="2 3">
    <name type="scientific">Elysia crispata</name>
    <name type="common">lettuce slug</name>
    <dbReference type="NCBI Taxonomy" id="231223"/>
    <lineage>
        <taxon>Eukaryota</taxon>
        <taxon>Metazoa</taxon>
        <taxon>Spiralia</taxon>
        <taxon>Lophotrochozoa</taxon>
        <taxon>Mollusca</taxon>
        <taxon>Gastropoda</taxon>
        <taxon>Heterobranchia</taxon>
        <taxon>Euthyneura</taxon>
        <taxon>Panpulmonata</taxon>
        <taxon>Sacoglossa</taxon>
        <taxon>Placobranchoidea</taxon>
        <taxon>Plakobranchidae</taxon>
        <taxon>Elysia</taxon>
    </lineage>
</organism>
<keyword evidence="1" id="KW-1133">Transmembrane helix</keyword>
<feature type="transmembrane region" description="Helical" evidence="1">
    <location>
        <begin position="26"/>
        <end position="44"/>
    </location>
</feature>